<keyword evidence="5" id="KW-0325">Glycoprotein</keyword>
<evidence type="ECO:0000313" key="7">
    <source>
        <dbReference type="EMBL" id="KAG8535169.1"/>
    </source>
</evidence>
<evidence type="ECO:0000256" key="4">
    <source>
        <dbReference type="ARBA" id="ARBA00023136"/>
    </source>
</evidence>
<dbReference type="GO" id="GO:0005886">
    <property type="term" value="C:plasma membrane"/>
    <property type="evidence" value="ECO:0007669"/>
    <property type="project" value="UniProtKB-SubCell"/>
</dbReference>
<dbReference type="InterPro" id="IPR016054">
    <property type="entry name" value="LY6_UPA_recep-like"/>
</dbReference>
<dbReference type="InterPro" id="IPR035076">
    <property type="entry name" value="Toxin/TOLIP"/>
</dbReference>
<dbReference type="SMART" id="SM00134">
    <property type="entry name" value="LU"/>
    <property type="match status" value="1"/>
</dbReference>
<feature type="non-terminal residue" evidence="7">
    <location>
        <position position="1"/>
    </location>
</feature>
<evidence type="ECO:0000256" key="1">
    <source>
        <dbReference type="ARBA" id="ARBA00004236"/>
    </source>
</evidence>
<dbReference type="FunFam" id="2.10.60.10:FF:000003">
    <property type="entry name" value="lymphocyte antigen 6E isoform X1"/>
    <property type="match status" value="1"/>
</dbReference>
<evidence type="ECO:0000313" key="8">
    <source>
        <dbReference type="Proteomes" id="UP000824782"/>
    </source>
</evidence>
<evidence type="ECO:0000259" key="6">
    <source>
        <dbReference type="SMART" id="SM00134"/>
    </source>
</evidence>
<dbReference type="EMBL" id="WNYA01076262">
    <property type="protein sequence ID" value="KAG8535169.1"/>
    <property type="molecule type" value="Genomic_DNA"/>
</dbReference>
<comment type="caution">
    <text evidence="7">The sequence shown here is derived from an EMBL/GenBank/DDBJ whole genome shotgun (WGS) entry which is preliminary data.</text>
</comment>
<dbReference type="PANTHER" id="PTHR16983:SF13">
    <property type="entry name" value="LYMPHOCYTE ANTIGEN 6E"/>
    <property type="match status" value="1"/>
</dbReference>
<name>A0AAV6YIT0_ENGPU</name>
<dbReference type="InterPro" id="IPR045860">
    <property type="entry name" value="Snake_toxin-like_sf"/>
</dbReference>
<keyword evidence="3" id="KW-0732">Signal</keyword>
<evidence type="ECO:0000256" key="5">
    <source>
        <dbReference type="ARBA" id="ARBA00023180"/>
    </source>
</evidence>
<dbReference type="Proteomes" id="UP000824782">
    <property type="component" value="Unassembled WGS sequence"/>
</dbReference>
<protein>
    <recommendedName>
        <fullName evidence="6">UPAR/Ly6 domain-containing protein</fullName>
    </recommendedName>
</protein>
<dbReference type="Gene3D" id="2.10.60.10">
    <property type="entry name" value="CD59"/>
    <property type="match status" value="1"/>
</dbReference>
<dbReference type="InterPro" id="IPR018363">
    <property type="entry name" value="CD59_antigen_CS"/>
</dbReference>
<feature type="domain" description="UPAR/Ly6" evidence="6">
    <location>
        <begin position="9"/>
        <end position="98"/>
    </location>
</feature>
<dbReference type="AlphaFoldDB" id="A0AAV6YIT0"/>
<dbReference type="PROSITE" id="PS00983">
    <property type="entry name" value="LY6_UPAR"/>
    <property type="match status" value="1"/>
</dbReference>
<keyword evidence="8" id="KW-1185">Reference proteome</keyword>
<dbReference type="CDD" id="cd23575">
    <property type="entry name" value="TFP_LU_ECD_GPIHBP1"/>
    <property type="match status" value="1"/>
</dbReference>
<reference evidence="7" key="1">
    <citation type="thesis" date="2020" institute="ProQuest LLC" country="789 East Eisenhower Parkway, Ann Arbor, MI, USA">
        <title>Comparative Genomics and Chromosome Evolution.</title>
        <authorList>
            <person name="Mudd A.B."/>
        </authorList>
    </citation>
    <scope>NUCLEOTIDE SEQUENCE</scope>
    <source>
        <strain evidence="7">237g6f4</strain>
        <tissue evidence="7">Blood</tissue>
    </source>
</reference>
<evidence type="ECO:0000256" key="2">
    <source>
        <dbReference type="ARBA" id="ARBA00022475"/>
    </source>
</evidence>
<comment type="subcellular location">
    <subcellularLocation>
        <location evidence="1">Cell membrane</location>
    </subcellularLocation>
</comment>
<dbReference type="Pfam" id="PF00087">
    <property type="entry name" value="Toxin_TOLIP"/>
    <property type="match status" value="1"/>
</dbReference>
<dbReference type="InterPro" id="IPR051110">
    <property type="entry name" value="Ly-6/neurotoxin-like_GPI-ap"/>
</dbReference>
<accession>A0AAV6YIT0</accession>
<dbReference type="SUPFAM" id="SSF57302">
    <property type="entry name" value="Snake toxin-like"/>
    <property type="match status" value="1"/>
</dbReference>
<dbReference type="PANTHER" id="PTHR16983">
    <property type="entry name" value="UPAR/LY6 DOMAIN-CONTAINING PROTEIN"/>
    <property type="match status" value="1"/>
</dbReference>
<keyword evidence="4" id="KW-0472">Membrane</keyword>
<proteinExistence type="predicted"/>
<organism evidence="7 8">
    <name type="scientific">Engystomops pustulosus</name>
    <name type="common">Tungara frog</name>
    <name type="synonym">Physalaemus pustulosus</name>
    <dbReference type="NCBI Taxonomy" id="76066"/>
    <lineage>
        <taxon>Eukaryota</taxon>
        <taxon>Metazoa</taxon>
        <taxon>Chordata</taxon>
        <taxon>Craniata</taxon>
        <taxon>Vertebrata</taxon>
        <taxon>Euteleostomi</taxon>
        <taxon>Amphibia</taxon>
        <taxon>Batrachia</taxon>
        <taxon>Anura</taxon>
        <taxon>Neobatrachia</taxon>
        <taxon>Hyloidea</taxon>
        <taxon>Leptodactylidae</taxon>
        <taxon>Leiuperinae</taxon>
        <taxon>Engystomops</taxon>
    </lineage>
</organism>
<evidence type="ECO:0000256" key="3">
    <source>
        <dbReference type="ARBA" id="ARBA00022729"/>
    </source>
</evidence>
<gene>
    <name evidence="7" type="ORF">GDO81_029271</name>
</gene>
<sequence length="114" mass="11088">SPLPAAHSLRCYTCTAASSNSNCQTATNCTSGETYCMTSVGSASVAGISVTSITKTCALACTASSAGYSVASASVSCCTTDLCNTSGSSSIKPGSAAIILALGAILTILKSSVL</sequence>
<keyword evidence="2" id="KW-1003">Cell membrane</keyword>